<evidence type="ECO:0000313" key="1">
    <source>
        <dbReference type="EnsemblMetazoa" id="Aqu2.1.02683_001"/>
    </source>
</evidence>
<organism evidence="1">
    <name type="scientific">Amphimedon queenslandica</name>
    <name type="common">Sponge</name>
    <dbReference type="NCBI Taxonomy" id="400682"/>
    <lineage>
        <taxon>Eukaryota</taxon>
        <taxon>Metazoa</taxon>
        <taxon>Porifera</taxon>
        <taxon>Demospongiae</taxon>
        <taxon>Heteroscleromorpha</taxon>
        <taxon>Haplosclerida</taxon>
        <taxon>Niphatidae</taxon>
        <taxon>Amphimedon</taxon>
    </lineage>
</organism>
<proteinExistence type="predicted"/>
<name>A0A1X7SKT8_AMPQE</name>
<accession>A0A1X7SKT8</accession>
<protein>
    <submittedName>
        <fullName evidence="1">Uncharacterized protein</fullName>
    </submittedName>
</protein>
<sequence>MEGSNCDGNGGWMRIGYINMTEPGATCPQGLYSYTYGGKTLCDKSQGLRNGCSGTFFSAIGLTGQRISVWMIYKLFILEYIINDRTPSIFGHLF</sequence>
<dbReference type="EnsemblMetazoa" id="Aqu2.1.02683_001">
    <property type="protein sequence ID" value="Aqu2.1.02683_001"/>
    <property type="gene ID" value="Aqu2.1.02683"/>
</dbReference>
<dbReference type="InParanoid" id="A0A1X7SKT8"/>
<reference evidence="1" key="1">
    <citation type="submission" date="2017-05" db="UniProtKB">
        <authorList>
            <consortium name="EnsemblMetazoa"/>
        </authorList>
    </citation>
    <scope>IDENTIFICATION</scope>
</reference>
<dbReference type="AlphaFoldDB" id="A0A1X7SKT8"/>